<evidence type="ECO:0000256" key="3">
    <source>
        <dbReference type="ARBA" id="ARBA00023242"/>
    </source>
</evidence>
<accession>A0A3Q7XVZ9</accession>
<keyword evidence="3 4" id="KW-0539">Nucleus</keyword>
<dbReference type="PROSITE" id="PS51017">
    <property type="entry name" value="CCT"/>
    <property type="match status" value="1"/>
</dbReference>
<dbReference type="Pfam" id="PF06203">
    <property type="entry name" value="CCT"/>
    <property type="match status" value="1"/>
</dbReference>
<dbReference type="OrthoDB" id="153872at2759"/>
<evidence type="ECO:0000256" key="1">
    <source>
        <dbReference type="ARBA" id="ARBA00004123"/>
    </source>
</evidence>
<sequence length="446" mass="50000">MSHSTFNLSCYYFMHPPPFQSSNNNFFEGGGIQLFLVWLRSKGVDVGVLESTEAEEFHPSDCARLCLRCDGIVHSANSLSLKHPRSLLCDKCLFGSAIVRCVDHKLSLCQDCDWNSNDCFLLGHKHVVLTFFTGCPSLADLSRIWPHFVVANSSDSAASWELPSTNTLPKIDSNIDQHLEQQHDKICFIGLGKAKLDEEEPCVPWLEKFPISNCTAFCKDQTFFFNQESKQPSKICPDINKDEAIHEGTSLYEGLNVDDIQLNFETVNEILDCSQTSTKYNQEDGGIDCLLMENNTKCSSHIIETAVEASSSVQQDYVDYQSSGASNANCALMTPSCNQGMSLGFPQSQIHSDISIQLPTMISGENMPKEFHDGGLPPWESNLEGKCPLAREKAIMRYMEKKKTRTFDKQIRYASRKARADTRKRVKGRFVKAGEAYDYDPLLSDS</sequence>
<feature type="domain" description="CCT" evidence="5">
    <location>
        <begin position="391"/>
        <end position="433"/>
    </location>
</feature>
<dbReference type="Proteomes" id="UP000087171">
    <property type="component" value="Chromosome Ca1"/>
</dbReference>
<name>A0A3Q7XVZ9_CICAR</name>
<dbReference type="AlphaFoldDB" id="A0A3Q7XVZ9"/>
<dbReference type="PANTHER" id="PTHR31717">
    <property type="entry name" value="ZINC FINGER PROTEIN CONSTANS-LIKE 10"/>
    <property type="match status" value="1"/>
</dbReference>
<evidence type="ECO:0000313" key="6">
    <source>
        <dbReference type="Proteomes" id="UP000087171"/>
    </source>
</evidence>
<dbReference type="GO" id="GO:0005634">
    <property type="term" value="C:nucleus"/>
    <property type="evidence" value="ECO:0007669"/>
    <property type="project" value="UniProtKB-SubCell"/>
</dbReference>
<evidence type="ECO:0000256" key="4">
    <source>
        <dbReference type="PROSITE-ProRule" id="PRU00357"/>
    </source>
</evidence>
<evidence type="ECO:0000313" key="7">
    <source>
        <dbReference type="RefSeq" id="XP_027188201.1"/>
    </source>
</evidence>
<keyword evidence="2" id="KW-0677">Repeat</keyword>
<organism evidence="6 7">
    <name type="scientific">Cicer arietinum</name>
    <name type="common">Chickpea</name>
    <name type="synonym">Garbanzo</name>
    <dbReference type="NCBI Taxonomy" id="3827"/>
    <lineage>
        <taxon>Eukaryota</taxon>
        <taxon>Viridiplantae</taxon>
        <taxon>Streptophyta</taxon>
        <taxon>Embryophyta</taxon>
        <taxon>Tracheophyta</taxon>
        <taxon>Spermatophyta</taxon>
        <taxon>Magnoliopsida</taxon>
        <taxon>eudicotyledons</taxon>
        <taxon>Gunneridae</taxon>
        <taxon>Pentapetalae</taxon>
        <taxon>rosids</taxon>
        <taxon>fabids</taxon>
        <taxon>Fabales</taxon>
        <taxon>Fabaceae</taxon>
        <taxon>Papilionoideae</taxon>
        <taxon>50 kb inversion clade</taxon>
        <taxon>NPAAA clade</taxon>
        <taxon>Hologalegina</taxon>
        <taxon>IRL clade</taxon>
        <taxon>Cicereae</taxon>
        <taxon>Cicer</taxon>
    </lineage>
</organism>
<evidence type="ECO:0000259" key="5">
    <source>
        <dbReference type="PROSITE" id="PS51017"/>
    </source>
</evidence>
<reference evidence="7" key="2">
    <citation type="submission" date="2025-08" db="UniProtKB">
        <authorList>
            <consortium name="RefSeq"/>
        </authorList>
    </citation>
    <scope>IDENTIFICATION</scope>
    <source>
        <tissue evidence="7">Etiolated seedlings</tissue>
    </source>
</reference>
<evidence type="ECO:0000256" key="2">
    <source>
        <dbReference type="ARBA" id="ARBA00022737"/>
    </source>
</evidence>
<reference evidence="6" key="1">
    <citation type="journal article" date="2013" name="Nat. Biotechnol.">
        <title>Draft genome sequence of chickpea (Cicer arietinum) provides a resource for trait improvement.</title>
        <authorList>
            <person name="Varshney R.K."/>
            <person name="Song C."/>
            <person name="Saxena R.K."/>
            <person name="Azam S."/>
            <person name="Yu S."/>
            <person name="Sharpe A.G."/>
            <person name="Cannon S."/>
            <person name="Baek J."/>
            <person name="Rosen B.D."/>
            <person name="Tar'an B."/>
            <person name="Millan T."/>
            <person name="Zhang X."/>
            <person name="Ramsay L.D."/>
            <person name="Iwata A."/>
            <person name="Wang Y."/>
            <person name="Nelson W."/>
            <person name="Farmer A.D."/>
            <person name="Gaur P.M."/>
            <person name="Soderlund C."/>
            <person name="Penmetsa R.V."/>
            <person name="Xu C."/>
            <person name="Bharti A.K."/>
            <person name="He W."/>
            <person name="Winter P."/>
            <person name="Zhao S."/>
            <person name="Hane J.K."/>
            <person name="Carrasquilla-Garcia N."/>
            <person name="Condie J.A."/>
            <person name="Upadhyaya H.D."/>
            <person name="Luo M.C."/>
            <person name="Thudi M."/>
            <person name="Gowda C.L."/>
            <person name="Singh N.P."/>
            <person name="Lichtenzveig J."/>
            <person name="Gali K.K."/>
            <person name="Rubio J."/>
            <person name="Nadarajan N."/>
            <person name="Dolezel J."/>
            <person name="Bansal K.C."/>
            <person name="Xu X."/>
            <person name="Edwards D."/>
            <person name="Zhang G."/>
            <person name="Kahl G."/>
            <person name="Gil J."/>
            <person name="Singh K.B."/>
            <person name="Datta S.K."/>
            <person name="Jackson S.A."/>
            <person name="Wang J."/>
            <person name="Cook D.R."/>
        </authorList>
    </citation>
    <scope>NUCLEOTIDE SEQUENCE [LARGE SCALE GENOMIC DNA]</scope>
    <source>
        <strain evidence="6">cv. CDC Frontier</strain>
    </source>
</reference>
<dbReference type="PANTHER" id="PTHR31717:SF46">
    <property type="entry name" value="CCT MOTIF FAMILY PROTEIN-RELATED"/>
    <property type="match status" value="1"/>
</dbReference>
<keyword evidence="6" id="KW-1185">Reference proteome</keyword>
<protein>
    <submittedName>
        <fullName evidence="7">Zinc finger protein CONSTANS-LIKE 12 isoform X1</fullName>
    </submittedName>
</protein>
<proteinExistence type="predicted"/>
<dbReference type="RefSeq" id="XP_027188201.1">
    <property type="nucleotide sequence ID" value="XM_027332400.1"/>
</dbReference>
<dbReference type="PaxDb" id="3827-XP_004487386.1"/>
<dbReference type="InterPro" id="IPR010402">
    <property type="entry name" value="CCT_domain"/>
</dbReference>
<comment type="subcellular location">
    <subcellularLocation>
        <location evidence="1 4">Nucleus</location>
    </subcellularLocation>
</comment>
<gene>
    <name evidence="7" type="primary">LOC101499105</name>
</gene>